<evidence type="ECO:0000256" key="12">
    <source>
        <dbReference type="ARBA" id="ARBA00022989"/>
    </source>
</evidence>
<evidence type="ECO:0000256" key="8">
    <source>
        <dbReference type="ARBA" id="ARBA00022692"/>
    </source>
</evidence>
<evidence type="ECO:0000256" key="17">
    <source>
        <dbReference type="SAM" id="Phobius"/>
    </source>
</evidence>
<comment type="subunit">
    <text evidence="4">Complex I is composed of 45 different subunits.</text>
</comment>
<comment type="function">
    <text evidence="1">Accessory subunit of the mitochondrial membrane respiratory chain NADH dehydrogenase (Complex I), that is believed not to be involved in catalysis. Complex I functions in the transfer of electrons from NADH to the respiratory chain. The immediate electron acceptor for the enzyme is believed to be ubiquinone.</text>
</comment>
<keyword evidence="13" id="KW-0496">Mitochondrion</keyword>
<evidence type="ECO:0000256" key="13">
    <source>
        <dbReference type="ARBA" id="ARBA00023128"/>
    </source>
</evidence>
<keyword evidence="19" id="KW-1185">Reference proteome</keyword>
<accession>A0AAV2SE46</accession>
<evidence type="ECO:0000256" key="6">
    <source>
        <dbReference type="ARBA" id="ARBA00022448"/>
    </source>
</evidence>
<protein>
    <recommendedName>
        <fullName evidence="5">NADH dehydrogenase [ubiquinone] 1 beta subcomplex subunit 5, mitochondrial</fullName>
    </recommendedName>
    <alternativeName>
        <fullName evidence="16">Complex I-SGDH</fullName>
    </alternativeName>
    <alternativeName>
        <fullName evidence="15">NADH-ubiquinone oxidoreductase SGDH subunit</fullName>
    </alternativeName>
</protein>
<evidence type="ECO:0000256" key="3">
    <source>
        <dbReference type="ARBA" id="ARBA00007152"/>
    </source>
</evidence>
<comment type="similarity">
    <text evidence="3">Belongs to the complex I NDUFB5 subunit family.</text>
</comment>
<keyword evidence="14 17" id="KW-0472">Membrane</keyword>
<keyword evidence="9" id="KW-0999">Mitochondrion inner membrane</keyword>
<evidence type="ECO:0000256" key="10">
    <source>
        <dbReference type="ARBA" id="ARBA00022946"/>
    </source>
</evidence>
<dbReference type="EMBL" id="CAXKWB010066694">
    <property type="protein sequence ID" value="CAL4190399.1"/>
    <property type="molecule type" value="Genomic_DNA"/>
</dbReference>
<dbReference type="GO" id="GO:0005743">
    <property type="term" value="C:mitochondrial inner membrane"/>
    <property type="evidence" value="ECO:0007669"/>
    <property type="project" value="UniProtKB-SubCell"/>
</dbReference>
<dbReference type="PANTHER" id="PTHR13178:SF0">
    <property type="entry name" value="NADH DEHYDROGENASE [UBIQUINONE] 1 BETA SUBCOMPLEX SUBUNIT 5, MITOCHONDRIAL"/>
    <property type="match status" value="1"/>
</dbReference>
<feature type="transmembrane region" description="Helical" evidence="17">
    <location>
        <begin position="54"/>
        <end position="76"/>
    </location>
</feature>
<evidence type="ECO:0000256" key="16">
    <source>
        <dbReference type="ARBA" id="ARBA00032550"/>
    </source>
</evidence>
<comment type="subcellular location">
    <subcellularLocation>
        <location evidence="2">Mitochondrion inner membrane</location>
        <topology evidence="2">Single-pass membrane protein</topology>
    </subcellularLocation>
</comment>
<dbReference type="InterPro" id="IPR019173">
    <property type="entry name" value="NADH_UbQ_OxRdtase_B5_su"/>
</dbReference>
<dbReference type="Pfam" id="PF09781">
    <property type="entry name" value="NDUF_B5"/>
    <property type="match status" value="1"/>
</dbReference>
<name>A0AAV2SE46_MEGNR</name>
<evidence type="ECO:0000256" key="14">
    <source>
        <dbReference type="ARBA" id="ARBA00023136"/>
    </source>
</evidence>
<keyword evidence="7" id="KW-0679">Respiratory chain</keyword>
<evidence type="ECO:0000256" key="15">
    <source>
        <dbReference type="ARBA" id="ARBA00032395"/>
    </source>
</evidence>
<evidence type="ECO:0000256" key="7">
    <source>
        <dbReference type="ARBA" id="ARBA00022660"/>
    </source>
</evidence>
<evidence type="ECO:0000256" key="1">
    <source>
        <dbReference type="ARBA" id="ARBA00003195"/>
    </source>
</evidence>
<keyword evidence="12 17" id="KW-1133">Transmembrane helix</keyword>
<evidence type="ECO:0000313" key="19">
    <source>
        <dbReference type="Proteomes" id="UP001497623"/>
    </source>
</evidence>
<dbReference type="Proteomes" id="UP001497623">
    <property type="component" value="Unassembled WGS sequence"/>
</dbReference>
<keyword evidence="10" id="KW-0809">Transit peptide</keyword>
<reference evidence="18 19" key="1">
    <citation type="submission" date="2024-05" db="EMBL/GenBank/DDBJ databases">
        <authorList>
            <person name="Wallberg A."/>
        </authorList>
    </citation>
    <scope>NUCLEOTIDE SEQUENCE [LARGE SCALE GENOMIC DNA]</scope>
</reference>
<keyword evidence="11" id="KW-0249">Electron transport</keyword>
<evidence type="ECO:0000313" key="18">
    <source>
        <dbReference type="EMBL" id="CAL4190399.1"/>
    </source>
</evidence>
<keyword evidence="6" id="KW-0813">Transport</keyword>
<sequence length="178" mass="20916">MSALSCLRSVALKSIKNAPNGLVIATRQMGGHGGPQKLMITPSRWQWHKFKDMFHFYVALGVIPCGALVLYSNIFIGPATLKEIPEDHIPQPWEYYSHPISRFFAKYLVPTHQKDYEKYLHYIYEEKEKQQMRLLETKVKKVMAERGDSQAYYYRPILAKYHRNVREEYDKLEKSQGM</sequence>
<dbReference type="AlphaFoldDB" id="A0AAV2SE46"/>
<evidence type="ECO:0000256" key="11">
    <source>
        <dbReference type="ARBA" id="ARBA00022982"/>
    </source>
</evidence>
<organism evidence="18 19">
    <name type="scientific">Meganyctiphanes norvegica</name>
    <name type="common">Northern krill</name>
    <name type="synonym">Thysanopoda norvegica</name>
    <dbReference type="NCBI Taxonomy" id="48144"/>
    <lineage>
        <taxon>Eukaryota</taxon>
        <taxon>Metazoa</taxon>
        <taxon>Ecdysozoa</taxon>
        <taxon>Arthropoda</taxon>
        <taxon>Crustacea</taxon>
        <taxon>Multicrustacea</taxon>
        <taxon>Malacostraca</taxon>
        <taxon>Eumalacostraca</taxon>
        <taxon>Eucarida</taxon>
        <taxon>Euphausiacea</taxon>
        <taxon>Euphausiidae</taxon>
        <taxon>Meganyctiphanes</taxon>
    </lineage>
</organism>
<evidence type="ECO:0000256" key="5">
    <source>
        <dbReference type="ARBA" id="ARBA00015175"/>
    </source>
</evidence>
<proteinExistence type="inferred from homology"/>
<gene>
    <name evidence="18" type="ORF">MNOR_LOCUS36459</name>
</gene>
<keyword evidence="8 17" id="KW-0812">Transmembrane</keyword>
<evidence type="ECO:0000256" key="4">
    <source>
        <dbReference type="ARBA" id="ARBA00011533"/>
    </source>
</evidence>
<evidence type="ECO:0000256" key="9">
    <source>
        <dbReference type="ARBA" id="ARBA00022792"/>
    </source>
</evidence>
<evidence type="ECO:0000256" key="2">
    <source>
        <dbReference type="ARBA" id="ARBA00004434"/>
    </source>
</evidence>
<dbReference type="PANTHER" id="PTHR13178">
    <property type="entry name" value="NADH-UBIQUINONE OXIDOREDUCTASE SGDH SUBUNIT"/>
    <property type="match status" value="1"/>
</dbReference>
<comment type="caution">
    <text evidence="18">The sequence shown here is derived from an EMBL/GenBank/DDBJ whole genome shotgun (WGS) entry which is preliminary data.</text>
</comment>